<keyword evidence="3 6" id="KW-0812">Transmembrane</keyword>
<dbReference type="InterPro" id="IPR032816">
    <property type="entry name" value="VTT_dom"/>
</dbReference>
<feature type="transmembrane region" description="Helical" evidence="6">
    <location>
        <begin position="103"/>
        <end position="122"/>
    </location>
</feature>
<dbReference type="KEGG" id="bsed:DN745_16320"/>
<dbReference type="InterPro" id="IPR051311">
    <property type="entry name" value="DedA_domain"/>
</dbReference>
<evidence type="ECO:0000256" key="6">
    <source>
        <dbReference type="SAM" id="Phobius"/>
    </source>
</evidence>
<keyword evidence="4 6" id="KW-1133">Transmembrane helix</keyword>
<dbReference type="OrthoDB" id="9813426at2"/>
<feature type="transmembrane region" description="Helical" evidence="6">
    <location>
        <begin position="142"/>
        <end position="165"/>
    </location>
</feature>
<evidence type="ECO:0000256" key="4">
    <source>
        <dbReference type="ARBA" id="ARBA00022989"/>
    </source>
</evidence>
<dbReference type="AlphaFoldDB" id="A0A2Z4FP56"/>
<comment type="subcellular location">
    <subcellularLocation>
        <location evidence="1">Cell membrane</location>
        <topology evidence="1">Multi-pass membrane protein</topology>
    </subcellularLocation>
</comment>
<evidence type="ECO:0000256" key="2">
    <source>
        <dbReference type="ARBA" id="ARBA00022475"/>
    </source>
</evidence>
<evidence type="ECO:0000313" key="9">
    <source>
        <dbReference type="Proteomes" id="UP000249799"/>
    </source>
</evidence>
<keyword evidence="9" id="KW-1185">Reference proteome</keyword>
<dbReference type="PANTHER" id="PTHR42709:SF6">
    <property type="entry name" value="UNDECAPRENYL PHOSPHATE TRANSPORTER A"/>
    <property type="match status" value="1"/>
</dbReference>
<organism evidence="8 9">
    <name type="scientific">Bradymonas sediminis</name>
    <dbReference type="NCBI Taxonomy" id="1548548"/>
    <lineage>
        <taxon>Bacteria</taxon>
        <taxon>Deltaproteobacteria</taxon>
        <taxon>Bradymonadales</taxon>
        <taxon>Bradymonadaceae</taxon>
        <taxon>Bradymonas</taxon>
    </lineage>
</organism>
<sequence length="300" mass="33869">MPGVQMDLQQIVAILDRARLDQTGPGLKAVLVLGQIAVDELAHNYILGFGEDAPARLQLISHEYSLDFKRSLIPQKASRPRRDRRCMDALSLDNMFAYLSGQVLWWGLLVLMFSAMIEYVFPPFPGDTITVVGAMLIPNAGWPWQGVFAAVILGSMIGAAFDWWVGDWVARNEDRNTWLHRFLAREKVQPKVQTLLERFERRGSVYILLNRFIPAFRAFFFVAAGMAHLRLGNVLFFAAVSAAAWNGMLLGVGYLVGFQVDTLMTWVQRYTTAVWIILGSLCAAWLTLKLIKYLRRRSAG</sequence>
<proteinExistence type="predicted"/>
<evidence type="ECO:0000313" key="8">
    <source>
        <dbReference type="EMBL" id="AWV90797.1"/>
    </source>
</evidence>
<reference evidence="8 9" key="1">
    <citation type="submission" date="2018-06" db="EMBL/GenBank/DDBJ databases">
        <title>Lujinxingia sediminis gen. nov. sp. nov., a new facultative anaerobic member of the class Deltaproteobacteria, and proposal of Lujinxingaceae fam. nov.</title>
        <authorList>
            <person name="Guo L.-Y."/>
            <person name="Li C.-M."/>
            <person name="Wang S."/>
            <person name="Du Z.-J."/>
        </authorList>
    </citation>
    <scope>NUCLEOTIDE SEQUENCE [LARGE SCALE GENOMIC DNA]</scope>
    <source>
        <strain evidence="8 9">FA350</strain>
    </source>
</reference>
<dbReference type="GO" id="GO:0005886">
    <property type="term" value="C:plasma membrane"/>
    <property type="evidence" value="ECO:0007669"/>
    <property type="project" value="UniProtKB-SubCell"/>
</dbReference>
<dbReference type="PANTHER" id="PTHR42709">
    <property type="entry name" value="ALKALINE PHOSPHATASE LIKE PROTEIN"/>
    <property type="match status" value="1"/>
</dbReference>
<name>A0A2Z4FP56_9DELT</name>
<accession>A0A2Z4FP56</accession>
<evidence type="ECO:0000256" key="5">
    <source>
        <dbReference type="ARBA" id="ARBA00023136"/>
    </source>
</evidence>
<evidence type="ECO:0000256" key="3">
    <source>
        <dbReference type="ARBA" id="ARBA00022692"/>
    </source>
</evidence>
<feature type="transmembrane region" description="Helical" evidence="6">
    <location>
        <begin position="270"/>
        <end position="288"/>
    </location>
</feature>
<gene>
    <name evidence="8" type="ORF">DN745_16320</name>
</gene>
<keyword evidence="2" id="KW-1003">Cell membrane</keyword>
<keyword evidence="5 6" id="KW-0472">Membrane</keyword>
<dbReference type="Pfam" id="PF09335">
    <property type="entry name" value="VTT_dom"/>
    <property type="match status" value="1"/>
</dbReference>
<dbReference type="EMBL" id="CP030032">
    <property type="protein sequence ID" value="AWV90797.1"/>
    <property type="molecule type" value="Genomic_DNA"/>
</dbReference>
<evidence type="ECO:0000259" key="7">
    <source>
        <dbReference type="Pfam" id="PF09335"/>
    </source>
</evidence>
<dbReference type="Proteomes" id="UP000249799">
    <property type="component" value="Chromosome"/>
</dbReference>
<feature type="transmembrane region" description="Helical" evidence="6">
    <location>
        <begin position="235"/>
        <end position="258"/>
    </location>
</feature>
<protein>
    <recommendedName>
        <fullName evidence="7">VTT domain-containing protein</fullName>
    </recommendedName>
</protein>
<feature type="domain" description="VTT" evidence="7">
    <location>
        <begin position="124"/>
        <end position="254"/>
    </location>
</feature>
<evidence type="ECO:0000256" key="1">
    <source>
        <dbReference type="ARBA" id="ARBA00004651"/>
    </source>
</evidence>